<sequence>MMFSELNAECFSEVIKKYNKELYAESCEAGISYSGIETFLRRHYPMLALRNITEGSDRSKNLYIAMTALLYYCCIRDKSGAIASGIRRDLDKVKIQMITKVCEKLRTMEMKTMNILSAIKDAYNETFGASDKERPKQKSDERKLLLTPDKEITGIPATKDRSDTKRLFQRKSTSTIDLKTGTSKRESLGKTSRSTSSPLVNKDDALVFEPYIPQKKLVDQQDNNMDQMFRKRPSVTFCTDDDEEQDLEMDVLDDSCTPCQPNCTCTKCSSIGPSCGDPGYSMEDCDTPEPDYDLASKDSFTAELVRGCDWKMYCALVGMIFLAVVIVLLCSLSLWDWSEQSDSGERMDESTKLKRLVNRTGSAGVEWQWQCSDQFCTKAHVGKNATLYSSLSRCTLLCMGPQLWPYPIGYTHYSQTLVALTTTNLEYKFQSVPSEIVHSYLAEAFKLFLKGLFRLEKIDKKKKNESEKIDLPLKRISVHIEVENDPDPRLRLNTEEAYMLNFETIDDRVIMKVISGSFCGVRHGLETASQLILLDQATGYLLSLSEITIKDAPSYRYRGLMIDTGRNFITVSDITRTLDAMAACKLNTLHWRISSDTSFPLYLTKLPLLSEYGAYDRSMIYTKDDVKNIVRKAGLRGIRVLIEVTAPGPVGRPWSWSAQATCPMKTDNYTCDNVLCTRLLMEKSVFDTLQVIYTEILQMTGVDDIFHLSDGMFSMTNCYQLISDRDGFLDKALERLKLANRGFVPKLPIIWYTPHLMKDSEARTWERLGVQLNQWEPNPGEQYLGKFRVIHSTNWDLSCEISKHRCVKFRSWQEMYSWKSWRNVEVFTIEGGEAILWTDLVGAGNLDYTLWPRAAAVAERLWSDTNANSTANRYVYVRLDTQREAISGRPFQRRWHCNPELKTSIGIGAHQENRPPAPSNRE</sequence>
<evidence type="ECO:0000259" key="9">
    <source>
        <dbReference type="Pfam" id="PF00728"/>
    </source>
</evidence>
<evidence type="ECO:0000313" key="12">
    <source>
        <dbReference type="Proteomes" id="UP000837857"/>
    </source>
</evidence>
<feature type="compositionally biased region" description="Basic and acidic residues" evidence="7">
    <location>
        <begin position="130"/>
        <end position="166"/>
    </location>
</feature>
<dbReference type="Gene3D" id="3.30.379.10">
    <property type="entry name" value="Chitobiase/beta-hexosaminidase domain 2-like"/>
    <property type="match status" value="1"/>
</dbReference>
<keyword evidence="6" id="KW-0326">Glycosidase</keyword>
<keyword evidence="5" id="KW-0325">Glycoprotein</keyword>
<proteinExistence type="inferred from homology"/>
<dbReference type="Pfam" id="PF14845">
    <property type="entry name" value="Glycohydro_20b2"/>
    <property type="match status" value="1"/>
</dbReference>
<name>A0ABN8IM32_9NEOP</name>
<dbReference type="PANTHER" id="PTHR22600">
    <property type="entry name" value="BETA-HEXOSAMINIDASE"/>
    <property type="match status" value="1"/>
</dbReference>
<dbReference type="InterPro" id="IPR029018">
    <property type="entry name" value="Hex-like_dom2"/>
</dbReference>
<keyword evidence="8" id="KW-0472">Membrane</keyword>
<dbReference type="PRINTS" id="PR00738">
    <property type="entry name" value="GLHYDRLASE20"/>
</dbReference>
<gene>
    <name evidence="11" type="ORF">IPOD504_LOCUS11437</name>
</gene>
<keyword evidence="8" id="KW-0812">Transmembrane</keyword>
<dbReference type="InterPro" id="IPR015883">
    <property type="entry name" value="Glyco_hydro_20_cat"/>
</dbReference>
<evidence type="ECO:0000256" key="1">
    <source>
        <dbReference type="ARBA" id="ARBA00001231"/>
    </source>
</evidence>
<evidence type="ECO:0000313" key="11">
    <source>
        <dbReference type="EMBL" id="CAH2061769.1"/>
    </source>
</evidence>
<feature type="compositionally biased region" description="Polar residues" evidence="7">
    <location>
        <begin position="189"/>
        <end position="198"/>
    </location>
</feature>
<dbReference type="EC" id="3.2.1.52" evidence="3"/>
<evidence type="ECO:0000259" key="10">
    <source>
        <dbReference type="Pfam" id="PF14845"/>
    </source>
</evidence>
<dbReference type="SUPFAM" id="SSF51445">
    <property type="entry name" value="(Trans)glycosidases"/>
    <property type="match status" value="1"/>
</dbReference>
<dbReference type="EMBL" id="OW152840">
    <property type="protein sequence ID" value="CAH2061769.1"/>
    <property type="molecule type" value="Genomic_DNA"/>
</dbReference>
<accession>A0ABN8IM32</accession>
<evidence type="ECO:0000256" key="2">
    <source>
        <dbReference type="ARBA" id="ARBA00006285"/>
    </source>
</evidence>
<keyword evidence="4" id="KW-0378">Hydrolase</keyword>
<dbReference type="InterPro" id="IPR025705">
    <property type="entry name" value="Beta_hexosaminidase_sua/sub"/>
</dbReference>
<protein>
    <recommendedName>
        <fullName evidence="3">beta-N-acetylhexosaminidase</fullName>
        <ecNumber evidence="3">3.2.1.52</ecNumber>
    </recommendedName>
</protein>
<comment type="catalytic activity">
    <reaction evidence="1">
        <text>Hydrolysis of terminal non-reducing N-acetyl-D-hexosamine residues in N-acetyl-beta-D-hexosaminides.</text>
        <dbReference type="EC" id="3.2.1.52"/>
    </reaction>
</comment>
<dbReference type="Proteomes" id="UP000837857">
    <property type="component" value="Chromosome 28"/>
</dbReference>
<feature type="compositionally biased region" description="Polar residues" evidence="7">
    <location>
        <begin position="170"/>
        <end position="181"/>
    </location>
</feature>
<evidence type="ECO:0000256" key="6">
    <source>
        <dbReference type="ARBA" id="ARBA00023295"/>
    </source>
</evidence>
<keyword evidence="12" id="KW-1185">Reference proteome</keyword>
<reference evidence="11" key="1">
    <citation type="submission" date="2022-03" db="EMBL/GenBank/DDBJ databases">
        <authorList>
            <person name="Martin H S."/>
        </authorList>
    </citation>
    <scope>NUCLEOTIDE SEQUENCE</scope>
</reference>
<evidence type="ECO:0000256" key="5">
    <source>
        <dbReference type="ARBA" id="ARBA00023180"/>
    </source>
</evidence>
<comment type="similarity">
    <text evidence="2">Belongs to the glycosyl hydrolase 20 family.</text>
</comment>
<feature type="region of interest" description="Disordered" evidence="7">
    <location>
        <begin position="128"/>
        <end position="198"/>
    </location>
</feature>
<dbReference type="SUPFAM" id="SSF55545">
    <property type="entry name" value="beta-N-acetylhexosaminidase-like domain"/>
    <property type="match status" value="1"/>
</dbReference>
<feature type="domain" description="Glycoside hydrolase family 20 catalytic" evidence="9">
    <location>
        <begin position="806"/>
        <end position="864"/>
    </location>
</feature>
<dbReference type="InterPro" id="IPR017853">
    <property type="entry name" value="GH"/>
</dbReference>
<feature type="domain" description="Beta-hexosaminidase eukaryotic type N-terminal" evidence="10">
    <location>
        <begin position="403"/>
        <end position="531"/>
    </location>
</feature>
<feature type="domain" description="Glycoside hydrolase family 20 catalytic" evidence="9">
    <location>
        <begin position="555"/>
        <end position="708"/>
    </location>
</feature>
<dbReference type="Gene3D" id="3.20.20.80">
    <property type="entry name" value="Glycosidases"/>
    <property type="match status" value="1"/>
</dbReference>
<feature type="non-terminal residue" evidence="11">
    <location>
        <position position="1"/>
    </location>
</feature>
<evidence type="ECO:0000256" key="7">
    <source>
        <dbReference type="SAM" id="MobiDB-lite"/>
    </source>
</evidence>
<dbReference type="InterPro" id="IPR029019">
    <property type="entry name" value="HEX_eukaryotic_N"/>
</dbReference>
<evidence type="ECO:0000256" key="3">
    <source>
        <dbReference type="ARBA" id="ARBA00012663"/>
    </source>
</evidence>
<dbReference type="PANTHER" id="PTHR22600:SF3">
    <property type="entry name" value="BETA-HEXOSAMINIDASE FDL-RELATED"/>
    <property type="match status" value="1"/>
</dbReference>
<evidence type="ECO:0000256" key="8">
    <source>
        <dbReference type="SAM" id="Phobius"/>
    </source>
</evidence>
<keyword evidence="8" id="KW-1133">Transmembrane helix</keyword>
<feature type="transmembrane region" description="Helical" evidence="8">
    <location>
        <begin position="313"/>
        <end position="335"/>
    </location>
</feature>
<dbReference type="Pfam" id="PF00728">
    <property type="entry name" value="Glyco_hydro_20"/>
    <property type="match status" value="2"/>
</dbReference>
<evidence type="ECO:0000256" key="4">
    <source>
        <dbReference type="ARBA" id="ARBA00022801"/>
    </source>
</evidence>
<organism evidence="11 12">
    <name type="scientific">Iphiclides podalirius</name>
    <name type="common">scarce swallowtail</name>
    <dbReference type="NCBI Taxonomy" id="110791"/>
    <lineage>
        <taxon>Eukaryota</taxon>
        <taxon>Metazoa</taxon>
        <taxon>Ecdysozoa</taxon>
        <taxon>Arthropoda</taxon>
        <taxon>Hexapoda</taxon>
        <taxon>Insecta</taxon>
        <taxon>Pterygota</taxon>
        <taxon>Neoptera</taxon>
        <taxon>Endopterygota</taxon>
        <taxon>Lepidoptera</taxon>
        <taxon>Glossata</taxon>
        <taxon>Ditrysia</taxon>
        <taxon>Papilionoidea</taxon>
        <taxon>Papilionidae</taxon>
        <taxon>Papilioninae</taxon>
        <taxon>Iphiclides</taxon>
    </lineage>
</organism>